<gene>
    <name evidence="2" type="ORF">ATY37_03265</name>
</gene>
<keyword evidence="1" id="KW-0472">Membrane</keyword>
<accession>A0A151L0A2</accession>
<keyword evidence="1" id="KW-1133">Transmembrane helix</keyword>
<comment type="caution">
    <text evidence="2">The sequence shown here is derived from an EMBL/GenBank/DDBJ whole genome shotgun (WGS) entry which is preliminary data.</text>
</comment>
<protein>
    <submittedName>
        <fullName evidence="2">Uncharacterized protein</fullName>
    </submittedName>
</protein>
<feature type="transmembrane region" description="Helical" evidence="1">
    <location>
        <begin position="12"/>
        <end position="34"/>
    </location>
</feature>
<dbReference type="RefSeq" id="WP_061896603.1">
    <property type="nucleotide sequence ID" value="NZ_LOBR01000016.1"/>
</dbReference>
<evidence type="ECO:0000256" key="1">
    <source>
        <dbReference type="SAM" id="Phobius"/>
    </source>
</evidence>
<feature type="transmembrane region" description="Helical" evidence="1">
    <location>
        <begin position="95"/>
        <end position="120"/>
    </location>
</feature>
<dbReference type="Proteomes" id="UP000075346">
    <property type="component" value="Unassembled WGS sequence"/>
</dbReference>
<proteinExistence type="predicted"/>
<organism evidence="2 3">
    <name type="scientific">Vibrio cidicii</name>
    <dbReference type="NCBI Taxonomy" id="1763883"/>
    <lineage>
        <taxon>Bacteria</taxon>
        <taxon>Pseudomonadati</taxon>
        <taxon>Pseudomonadota</taxon>
        <taxon>Gammaproteobacteria</taxon>
        <taxon>Vibrionales</taxon>
        <taxon>Vibrionaceae</taxon>
        <taxon>Vibrio</taxon>
    </lineage>
</organism>
<dbReference type="EMBL" id="LOBR01000016">
    <property type="protein sequence ID" value="KYN89477.1"/>
    <property type="molecule type" value="Genomic_DNA"/>
</dbReference>
<feature type="transmembrane region" description="Helical" evidence="1">
    <location>
        <begin position="132"/>
        <end position="153"/>
    </location>
</feature>
<evidence type="ECO:0000313" key="3">
    <source>
        <dbReference type="Proteomes" id="UP000075346"/>
    </source>
</evidence>
<feature type="transmembrane region" description="Helical" evidence="1">
    <location>
        <begin position="165"/>
        <end position="184"/>
    </location>
</feature>
<feature type="transmembrane region" description="Helical" evidence="1">
    <location>
        <begin position="54"/>
        <end position="74"/>
    </location>
</feature>
<dbReference type="AlphaFoldDB" id="A0A151L0A2"/>
<sequence length="214" mass="23113">MEYLTKFGAKSGGVALLIFGIYGFFVNLFIGSIWGFSEPLSDDTMAAATGPLSVVTFALFMLSAFVFVAIVTRLGTRPVDLSDKTKLFMRFTVRVVEATVVMGLGIIGALVGLALSAHFLDTIQWVSVSPHPTLYALAAMIFAITFPFVVLIISLFDHSRTYRMALSIASGAYVLFVVGLFVLAGLYEAVAYFGAAMSVFLIVQSVRARFATEV</sequence>
<evidence type="ECO:0000313" key="2">
    <source>
        <dbReference type="EMBL" id="KYN89477.1"/>
    </source>
</evidence>
<keyword evidence="1" id="KW-0812">Transmembrane</keyword>
<reference evidence="3" key="1">
    <citation type="submission" date="2015-12" db="EMBL/GenBank/DDBJ databases">
        <authorList>
            <person name="Shamseldin A."/>
            <person name="Moawad H."/>
            <person name="Abd El-Rahim W.M."/>
            <person name="Sadowsky M.J."/>
        </authorList>
    </citation>
    <scope>NUCLEOTIDE SEQUENCE [LARGE SCALE GENOMIC DNA]</scope>
    <source>
        <strain evidence="3">2538-88</strain>
    </source>
</reference>
<name>A0A151L0A2_9VIBR</name>